<proteinExistence type="predicted"/>
<dbReference type="InterPro" id="IPR036457">
    <property type="entry name" value="PPM-type-like_dom_sf"/>
</dbReference>
<evidence type="ECO:0000313" key="2">
    <source>
        <dbReference type="Proteomes" id="UP000245207"/>
    </source>
</evidence>
<comment type="caution">
    <text evidence="1">The sequence shown here is derived from an EMBL/GenBank/DDBJ whole genome shotgun (WGS) entry which is preliminary data.</text>
</comment>
<dbReference type="STRING" id="35608.A0A2U1KB39"/>
<dbReference type="PROSITE" id="PS01032">
    <property type="entry name" value="PPM_1"/>
    <property type="match status" value="1"/>
</dbReference>
<sequence>MKSLVQKFKSGLFARTNKGEGSSTDNHDDLLWSKDLEKHALGEFSFAVVQANHVLEDSSQVEIGQNATFVGVYDGHGGPEASNYVRDHLFTHLITSRIAMLAMHNVPFRYESSETQEPAAAIIGLKSKVLLNKLRIHLPVAEKPFKDF</sequence>
<dbReference type="GO" id="GO:0043169">
    <property type="term" value="F:cation binding"/>
    <property type="evidence" value="ECO:0007669"/>
    <property type="project" value="InterPro"/>
</dbReference>
<dbReference type="OrthoDB" id="1655036at2759"/>
<gene>
    <name evidence="1" type="ORF">CTI12_AA623610</name>
</gene>
<dbReference type="AlphaFoldDB" id="A0A2U1KB39"/>
<dbReference type="EMBL" id="PKPP01024476">
    <property type="protein sequence ID" value="PWA33965.1"/>
    <property type="molecule type" value="Genomic_DNA"/>
</dbReference>
<keyword evidence="2" id="KW-1185">Reference proteome</keyword>
<protein>
    <submittedName>
        <fullName evidence="1">Uncharacterized protein</fullName>
    </submittedName>
</protein>
<dbReference type="InterPro" id="IPR000222">
    <property type="entry name" value="PP2C_BS"/>
</dbReference>
<dbReference type="Gene3D" id="3.60.40.10">
    <property type="entry name" value="PPM-type phosphatase domain"/>
    <property type="match status" value="1"/>
</dbReference>
<dbReference type="SUPFAM" id="SSF81606">
    <property type="entry name" value="PP2C-like"/>
    <property type="match status" value="1"/>
</dbReference>
<name>A0A2U1KB39_ARTAN</name>
<dbReference type="Proteomes" id="UP000245207">
    <property type="component" value="Unassembled WGS sequence"/>
</dbReference>
<reference evidence="1 2" key="1">
    <citation type="journal article" date="2018" name="Mol. Plant">
        <title>The genome of Artemisia annua provides insight into the evolution of Asteraceae family and artemisinin biosynthesis.</title>
        <authorList>
            <person name="Shen Q."/>
            <person name="Zhang L."/>
            <person name="Liao Z."/>
            <person name="Wang S."/>
            <person name="Yan T."/>
            <person name="Shi P."/>
            <person name="Liu M."/>
            <person name="Fu X."/>
            <person name="Pan Q."/>
            <person name="Wang Y."/>
            <person name="Lv Z."/>
            <person name="Lu X."/>
            <person name="Zhang F."/>
            <person name="Jiang W."/>
            <person name="Ma Y."/>
            <person name="Chen M."/>
            <person name="Hao X."/>
            <person name="Li L."/>
            <person name="Tang Y."/>
            <person name="Lv G."/>
            <person name="Zhou Y."/>
            <person name="Sun X."/>
            <person name="Brodelius P.E."/>
            <person name="Rose J.K.C."/>
            <person name="Tang K."/>
        </authorList>
    </citation>
    <scope>NUCLEOTIDE SEQUENCE [LARGE SCALE GENOMIC DNA]</scope>
    <source>
        <strain evidence="2">cv. Huhao1</strain>
        <tissue evidence="1">Leaf</tissue>
    </source>
</reference>
<evidence type="ECO:0000313" key="1">
    <source>
        <dbReference type="EMBL" id="PWA33965.1"/>
    </source>
</evidence>
<accession>A0A2U1KB39</accession>
<organism evidence="1 2">
    <name type="scientific">Artemisia annua</name>
    <name type="common">Sweet wormwood</name>
    <dbReference type="NCBI Taxonomy" id="35608"/>
    <lineage>
        <taxon>Eukaryota</taxon>
        <taxon>Viridiplantae</taxon>
        <taxon>Streptophyta</taxon>
        <taxon>Embryophyta</taxon>
        <taxon>Tracheophyta</taxon>
        <taxon>Spermatophyta</taxon>
        <taxon>Magnoliopsida</taxon>
        <taxon>eudicotyledons</taxon>
        <taxon>Gunneridae</taxon>
        <taxon>Pentapetalae</taxon>
        <taxon>asterids</taxon>
        <taxon>campanulids</taxon>
        <taxon>Asterales</taxon>
        <taxon>Asteraceae</taxon>
        <taxon>Asteroideae</taxon>
        <taxon>Anthemideae</taxon>
        <taxon>Artemisiinae</taxon>
        <taxon>Artemisia</taxon>
    </lineage>
</organism>